<dbReference type="EMBL" id="OU015569">
    <property type="protein sequence ID" value="CAG5098029.1"/>
    <property type="molecule type" value="Genomic_DNA"/>
</dbReference>
<evidence type="ECO:0000256" key="2">
    <source>
        <dbReference type="ARBA" id="ARBA00004141"/>
    </source>
</evidence>
<protein>
    <recommendedName>
        <fullName evidence="3">adenylate cyclase</fullName>
        <ecNumber evidence="3">4.6.1.1</ecNumber>
    </recommendedName>
</protein>
<feature type="transmembrane region" description="Helical" evidence="12">
    <location>
        <begin position="633"/>
        <end position="652"/>
    </location>
</feature>
<dbReference type="InterPro" id="IPR029787">
    <property type="entry name" value="Nucleotide_cyclase"/>
</dbReference>
<evidence type="ECO:0000313" key="16">
    <source>
        <dbReference type="Proteomes" id="UP001158576"/>
    </source>
</evidence>
<evidence type="ECO:0000313" key="15">
    <source>
        <dbReference type="EMBL" id="CAG5098029.1"/>
    </source>
</evidence>
<evidence type="ECO:0000256" key="9">
    <source>
        <dbReference type="ARBA" id="ARBA00022989"/>
    </source>
</evidence>
<evidence type="ECO:0000256" key="13">
    <source>
        <dbReference type="SAM" id="SignalP"/>
    </source>
</evidence>
<feature type="transmembrane region" description="Helical" evidence="12">
    <location>
        <begin position="592"/>
        <end position="613"/>
    </location>
</feature>
<sequence length="896" mass="101248">MLLIILGIMFVPYAESIYTSDITFVGWYLIYAIFTCYTMLAVREDHALYGAVLITLVHLGARLCTLEPSSNWKCEISAVTLLYFGTHVVGVFNRYLVERAQRETFMETRRLFRHCLKHEREYQNQHRLILSAIPRFIALKMVSDASANDDCEDKPASMQSSKKYIHRFNNVSMLYADIKGFTELSTVLSAEQLVKTLNDLFAEFDRNAEKHGCLRIRILGDCYYCVSGLPEASRADHASCCVKMGLSMIETIKETRAHTKKNVDMRIGIHTGAVLTGVLGLRKFQFDIFSTDTVIANNMESSGMAGKCHISKATFDHLGGEYDVEPGTPNQFLEDHGIETFFIKHQNDIEYLSTTEKSSNALNDISTMSLLPLPLTPIMHRHSDFEEVSRRLEISIRNGTHTAIGKNKIQKRTVTFEENRLEVEFRRLHDEFFKTNLAIALFLGLLLIICQFLIRPYNELSIIVYIGAGIFLAFGTISLLITLGDRKGNPDWIIGAAKKLNRSQSQRHVVIFSAIFINTFIGLSGAMTCTGMEKYSVECINNTLDFISLNSTPSSYPGTICETPQFLELYGLMVLLSCAAFLRFYHLLRLGTLTAITVVFSVMMMFTYRRLFFDWEARISGNSIGNCSDEENVPQMIINLLVMILLALTQFFEGRQNDWTTRMDYLRKIQSSVIFASIPGFSKYFQQSEEIDGQGLECLRMLNEIISSIDELLNQERFHCIEKIKTIGATYMACAGLSPEAETEDSVNNLCSTAHFALALKILVGQFNKRYEQSFAMRIGLAYGGPVIAGVIGSKKPQYDIWGKIVNLSSRMDTTGEEGKIQCTTEVMVPLQKKGFNFQERGETYVKGFKNKICTYWLTGCSAAAIQYHGKPSVTKKQSMNLAKLVFDVCKKKVDD</sequence>
<feature type="transmembrane region" description="Helical" evidence="12">
    <location>
        <begin position="435"/>
        <end position="454"/>
    </location>
</feature>
<dbReference type="InterPro" id="IPR032628">
    <property type="entry name" value="AC_N"/>
</dbReference>
<feature type="signal peptide" evidence="13">
    <location>
        <begin position="1"/>
        <end position="16"/>
    </location>
</feature>
<feature type="domain" description="Guanylate cyclase" evidence="14">
    <location>
        <begin position="672"/>
        <end position="813"/>
    </location>
</feature>
<keyword evidence="9 12" id="KW-1133">Transmembrane helix</keyword>
<evidence type="ECO:0000256" key="1">
    <source>
        <dbReference type="ARBA" id="ARBA00001593"/>
    </source>
</evidence>
<keyword evidence="6" id="KW-0547">Nucleotide-binding</keyword>
<dbReference type="Proteomes" id="UP001158576">
    <property type="component" value="Chromosome XSR"/>
</dbReference>
<evidence type="ECO:0000259" key="14">
    <source>
        <dbReference type="PROSITE" id="PS50125"/>
    </source>
</evidence>
<gene>
    <name evidence="15" type="ORF">OKIOD_LOCUS6897</name>
</gene>
<dbReference type="PROSITE" id="PS50125">
    <property type="entry name" value="GUANYLATE_CYCLASE_2"/>
    <property type="match status" value="2"/>
</dbReference>
<dbReference type="SMART" id="SM00044">
    <property type="entry name" value="CYCc"/>
    <property type="match status" value="2"/>
</dbReference>
<dbReference type="PANTHER" id="PTHR45627">
    <property type="entry name" value="ADENYLATE CYCLASE TYPE 1"/>
    <property type="match status" value="1"/>
</dbReference>
<evidence type="ECO:0000256" key="10">
    <source>
        <dbReference type="ARBA" id="ARBA00023136"/>
    </source>
</evidence>
<keyword evidence="8" id="KW-0460">Magnesium</keyword>
<dbReference type="CDD" id="cd07302">
    <property type="entry name" value="CHD"/>
    <property type="match status" value="2"/>
</dbReference>
<keyword evidence="11" id="KW-0456">Lyase</keyword>
<keyword evidence="7" id="KW-0067">ATP-binding</keyword>
<reference evidence="15 16" key="1">
    <citation type="submission" date="2021-04" db="EMBL/GenBank/DDBJ databases">
        <authorList>
            <person name="Bliznina A."/>
        </authorList>
    </citation>
    <scope>NUCLEOTIDE SEQUENCE [LARGE SCALE GENOMIC DNA]</scope>
</reference>
<dbReference type="PANTHER" id="PTHR45627:SF1">
    <property type="entry name" value="ADENYLATE CYCLASE TYPE 8"/>
    <property type="match status" value="1"/>
</dbReference>
<evidence type="ECO:0000256" key="8">
    <source>
        <dbReference type="ARBA" id="ARBA00022842"/>
    </source>
</evidence>
<feature type="transmembrane region" description="Helical" evidence="12">
    <location>
        <begin position="460"/>
        <end position="483"/>
    </location>
</feature>
<feature type="transmembrane region" description="Helical" evidence="12">
    <location>
        <begin position="47"/>
        <end position="64"/>
    </location>
</feature>
<feature type="transmembrane region" description="Helical" evidence="12">
    <location>
        <begin position="76"/>
        <end position="97"/>
    </location>
</feature>
<feature type="chain" id="PRO_5046336775" description="adenylate cyclase" evidence="13">
    <location>
        <begin position="17"/>
        <end position="896"/>
    </location>
</feature>
<feature type="transmembrane region" description="Helical" evidence="12">
    <location>
        <begin position="566"/>
        <end position="585"/>
    </location>
</feature>
<feature type="transmembrane region" description="Helical" evidence="12">
    <location>
        <begin position="24"/>
        <end position="40"/>
    </location>
</feature>
<keyword evidence="13" id="KW-0732">Signal</keyword>
<keyword evidence="10 12" id="KW-0472">Membrane</keyword>
<evidence type="ECO:0000256" key="7">
    <source>
        <dbReference type="ARBA" id="ARBA00022840"/>
    </source>
</evidence>
<evidence type="ECO:0000256" key="12">
    <source>
        <dbReference type="SAM" id="Phobius"/>
    </source>
</evidence>
<comment type="catalytic activity">
    <reaction evidence="1">
        <text>ATP = 3',5'-cyclic AMP + diphosphate</text>
        <dbReference type="Rhea" id="RHEA:15389"/>
        <dbReference type="ChEBI" id="CHEBI:30616"/>
        <dbReference type="ChEBI" id="CHEBI:33019"/>
        <dbReference type="ChEBI" id="CHEBI:58165"/>
        <dbReference type="EC" id="4.6.1.1"/>
    </reaction>
</comment>
<comment type="subcellular location">
    <subcellularLocation>
        <location evidence="2">Membrane</location>
        <topology evidence="2">Multi-pass membrane protein</topology>
    </subcellularLocation>
</comment>
<keyword evidence="16" id="KW-1185">Reference proteome</keyword>
<evidence type="ECO:0000256" key="6">
    <source>
        <dbReference type="ARBA" id="ARBA00022741"/>
    </source>
</evidence>
<feature type="domain" description="Guanylate cyclase" evidence="14">
    <location>
        <begin position="172"/>
        <end position="300"/>
    </location>
</feature>
<evidence type="ECO:0000256" key="3">
    <source>
        <dbReference type="ARBA" id="ARBA00012201"/>
    </source>
</evidence>
<keyword evidence="5" id="KW-0479">Metal-binding</keyword>
<dbReference type="Gene3D" id="3.30.70.1230">
    <property type="entry name" value="Nucleotide cyclase"/>
    <property type="match status" value="2"/>
</dbReference>
<evidence type="ECO:0000256" key="5">
    <source>
        <dbReference type="ARBA" id="ARBA00022723"/>
    </source>
</evidence>
<dbReference type="SUPFAM" id="SSF55073">
    <property type="entry name" value="Nucleotide cyclase"/>
    <property type="match status" value="2"/>
</dbReference>
<feature type="transmembrane region" description="Helical" evidence="12">
    <location>
        <begin position="509"/>
        <end position="527"/>
    </location>
</feature>
<organism evidence="15 16">
    <name type="scientific">Oikopleura dioica</name>
    <name type="common">Tunicate</name>
    <dbReference type="NCBI Taxonomy" id="34765"/>
    <lineage>
        <taxon>Eukaryota</taxon>
        <taxon>Metazoa</taxon>
        <taxon>Chordata</taxon>
        <taxon>Tunicata</taxon>
        <taxon>Appendicularia</taxon>
        <taxon>Copelata</taxon>
        <taxon>Oikopleuridae</taxon>
        <taxon>Oikopleura</taxon>
    </lineage>
</organism>
<evidence type="ECO:0000256" key="4">
    <source>
        <dbReference type="ARBA" id="ARBA00022692"/>
    </source>
</evidence>
<dbReference type="Pfam" id="PF16214">
    <property type="entry name" value="AC_N"/>
    <property type="match status" value="1"/>
</dbReference>
<keyword evidence="4 12" id="KW-0812">Transmembrane</keyword>
<dbReference type="Pfam" id="PF00211">
    <property type="entry name" value="Guanylate_cyc"/>
    <property type="match status" value="2"/>
</dbReference>
<name>A0ABN7SCJ7_OIKDI</name>
<dbReference type="EC" id="4.6.1.1" evidence="3"/>
<accession>A0ABN7SCJ7</accession>
<proteinExistence type="predicted"/>
<evidence type="ECO:0000256" key="11">
    <source>
        <dbReference type="ARBA" id="ARBA00023239"/>
    </source>
</evidence>
<dbReference type="InterPro" id="IPR001054">
    <property type="entry name" value="A/G_cyclase"/>
</dbReference>